<dbReference type="NCBIfam" id="TIGR02391">
    <property type="entry name" value="hypoth_ymh"/>
    <property type="match status" value="1"/>
</dbReference>
<evidence type="ECO:0000313" key="3">
    <source>
        <dbReference type="Proteomes" id="UP000612233"/>
    </source>
</evidence>
<organism evidence="2 3">
    <name type="scientific">Hymenobacter montanus</name>
    <dbReference type="NCBI Taxonomy" id="2771359"/>
    <lineage>
        <taxon>Bacteria</taxon>
        <taxon>Pseudomonadati</taxon>
        <taxon>Bacteroidota</taxon>
        <taxon>Cytophagia</taxon>
        <taxon>Cytophagales</taxon>
        <taxon>Hymenobacteraceae</taxon>
        <taxon>Hymenobacter</taxon>
    </lineage>
</organism>
<keyword evidence="3" id="KW-1185">Reference proteome</keyword>
<dbReference type="Pfam" id="PF09509">
    <property type="entry name" value="Hypoth_Ymh"/>
    <property type="match status" value="1"/>
</dbReference>
<dbReference type="EMBL" id="JACXAD010000011">
    <property type="protein sequence ID" value="MBD2768474.1"/>
    <property type="molecule type" value="Genomic_DNA"/>
</dbReference>
<sequence length="157" mass="17082">MAWIKQEYGPFEAPKLLSERAVEQATTSPLTYLHPTIQHAAGSLYATGHYRQALLDACIALDRAVQQKSQLTGSGTRLMETAFSPGNPVLKIGNSPDEQQGFLSLFRGAMLAIRNPKAHSLGGTHDAQRALEWLSFASVLLRNLDEATVQIPNTPNA</sequence>
<comment type="caution">
    <text evidence="2">The sequence shown here is derived from an EMBL/GenBank/DDBJ whole genome shotgun (WGS) entry which is preliminary data.</text>
</comment>
<accession>A0A927GJT4</accession>
<name>A0A927GJT4_9BACT</name>
<dbReference type="InterPro" id="IPR012654">
    <property type="entry name" value="CHP02391"/>
</dbReference>
<proteinExistence type="predicted"/>
<gene>
    <name evidence="2" type="ORF">IC235_11295</name>
</gene>
<dbReference type="AlphaFoldDB" id="A0A927GJT4"/>
<evidence type="ECO:0000259" key="1">
    <source>
        <dbReference type="Pfam" id="PF09509"/>
    </source>
</evidence>
<dbReference type="RefSeq" id="WP_191005289.1">
    <property type="nucleotide sequence ID" value="NZ_JACXAD010000011.1"/>
</dbReference>
<evidence type="ECO:0000313" key="2">
    <source>
        <dbReference type="EMBL" id="MBD2768474.1"/>
    </source>
</evidence>
<feature type="domain" description="Conserved hypothetical protein CHP02391" evidence="1">
    <location>
        <begin position="33"/>
        <end position="144"/>
    </location>
</feature>
<reference evidence="2" key="1">
    <citation type="submission" date="2020-09" db="EMBL/GenBank/DDBJ databases">
        <authorList>
            <person name="Kim M.K."/>
        </authorList>
    </citation>
    <scope>NUCLEOTIDE SEQUENCE</scope>
    <source>
        <strain evidence="2">BT664</strain>
    </source>
</reference>
<dbReference type="Proteomes" id="UP000612233">
    <property type="component" value="Unassembled WGS sequence"/>
</dbReference>
<protein>
    <submittedName>
        <fullName evidence="2">TIGR02391 family protein</fullName>
    </submittedName>
</protein>